<evidence type="ECO:0000313" key="3">
    <source>
        <dbReference type="EMBL" id="SFQ54859.1"/>
    </source>
</evidence>
<dbReference type="GO" id="GO:0005840">
    <property type="term" value="C:ribosome"/>
    <property type="evidence" value="ECO:0007669"/>
    <property type="project" value="UniProtKB-KW"/>
</dbReference>
<keyword evidence="3" id="KW-0687">Ribonucleoprotein</keyword>
<accession>A0A1I5ZEE3</accession>
<sequence>MLHEFTVHIPYKKAEEMVENLNLVGLYNTYYEAPIEVETTSNGYDYEEKEDETIPFHVYIGEEEIDVKAVLHEQFSFPKEDIHYRFLTEEDLLGQAPSFEDIDLENGWVIAFPDFSSYEGKRRLLLDPQGGFGTGLHGTTQDCVRFIVSQDLKGQSVLDLGTGSGILSIAASLVGAQTVEAVDIEPVEREVLYNAALNEVSNITVHQLDVMHTEGVITAQYDWIFVNIGGDEAVTIINAQQLLSKTSHILISGMVDWNTLVVEELLQDHGFQPIHRVQTEEWVTMAFQKMK</sequence>
<gene>
    <name evidence="3" type="ORF">SAMN02745910_01979</name>
</gene>
<reference evidence="3 4" key="1">
    <citation type="submission" date="2016-10" db="EMBL/GenBank/DDBJ databases">
        <authorList>
            <person name="Varghese N."/>
            <person name="Submissions S."/>
        </authorList>
    </citation>
    <scope>NUCLEOTIDE SEQUENCE [LARGE SCALE GENOMIC DNA]</scope>
    <source>
        <strain evidence="3 4">DSM 13796</strain>
    </source>
</reference>
<dbReference type="EMBL" id="FOXX01000004">
    <property type="protein sequence ID" value="SFQ54859.1"/>
    <property type="molecule type" value="Genomic_DNA"/>
</dbReference>
<dbReference type="GO" id="GO:0008168">
    <property type="term" value="F:methyltransferase activity"/>
    <property type="evidence" value="ECO:0007669"/>
    <property type="project" value="UniProtKB-KW"/>
</dbReference>
<dbReference type="InterPro" id="IPR029063">
    <property type="entry name" value="SAM-dependent_MTases_sf"/>
</dbReference>
<dbReference type="RefSeq" id="WP_061804320.1">
    <property type="nucleotide sequence ID" value="NZ_FOXX01000004.1"/>
</dbReference>
<dbReference type="GO" id="GO:0032259">
    <property type="term" value="P:methylation"/>
    <property type="evidence" value="ECO:0007669"/>
    <property type="project" value="UniProtKB-KW"/>
</dbReference>
<dbReference type="PANTHER" id="PTHR43648:SF1">
    <property type="entry name" value="ELECTRON TRANSFER FLAVOPROTEIN BETA SUBUNIT LYSINE METHYLTRANSFERASE"/>
    <property type="match status" value="1"/>
</dbReference>
<comment type="caution">
    <text evidence="3">The sequence shown here is derived from an EMBL/GenBank/DDBJ whole genome shotgun (WGS) entry which is preliminary data.</text>
</comment>
<protein>
    <submittedName>
        <fullName evidence="3">Ribosomal protein L11 methyltransferase</fullName>
    </submittedName>
</protein>
<dbReference type="CDD" id="cd02440">
    <property type="entry name" value="AdoMet_MTases"/>
    <property type="match status" value="1"/>
</dbReference>
<dbReference type="GeneID" id="93710654"/>
<dbReference type="SUPFAM" id="SSF53335">
    <property type="entry name" value="S-adenosyl-L-methionine-dependent methyltransferases"/>
    <property type="match status" value="1"/>
</dbReference>
<evidence type="ECO:0000313" key="4">
    <source>
        <dbReference type="Proteomes" id="UP000182762"/>
    </source>
</evidence>
<organism evidence="3 4">
    <name type="scientific">Priestia endophytica DSM 13796</name>
    <dbReference type="NCBI Taxonomy" id="1121089"/>
    <lineage>
        <taxon>Bacteria</taxon>
        <taxon>Bacillati</taxon>
        <taxon>Bacillota</taxon>
        <taxon>Bacilli</taxon>
        <taxon>Bacillales</taxon>
        <taxon>Bacillaceae</taxon>
        <taxon>Priestia</taxon>
    </lineage>
</organism>
<evidence type="ECO:0000256" key="2">
    <source>
        <dbReference type="ARBA" id="ARBA00022679"/>
    </source>
</evidence>
<dbReference type="InterPro" id="IPR050078">
    <property type="entry name" value="Ribosomal_L11_MeTrfase_PrmA"/>
</dbReference>
<dbReference type="Proteomes" id="UP000182762">
    <property type="component" value="Unassembled WGS sequence"/>
</dbReference>
<evidence type="ECO:0000256" key="1">
    <source>
        <dbReference type="ARBA" id="ARBA00022603"/>
    </source>
</evidence>
<keyword evidence="3" id="KW-0689">Ribosomal protein</keyword>
<keyword evidence="4" id="KW-1185">Reference proteome</keyword>
<keyword evidence="1 3" id="KW-0489">Methyltransferase</keyword>
<keyword evidence="2" id="KW-0808">Transferase</keyword>
<dbReference type="Gene3D" id="3.40.50.150">
    <property type="entry name" value="Vaccinia Virus protein VP39"/>
    <property type="match status" value="1"/>
</dbReference>
<dbReference type="PANTHER" id="PTHR43648">
    <property type="entry name" value="ELECTRON TRANSFER FLAVOPROTEIN BETA SUBUNIT LYSINE METHYLTRANSFERASE"/>
    <property type="match status" value="1"/>
</dbReference>
<proteinExistence type="predicted"/>
<name>A0A1I5ZEE3_9BACI</name>
<dbReference type="Pfam" id="PF06325">
    <property type="entry name" value="PrmA"/>
    <property type="match status" value="1"/>
</dbReference>